<evidence type="ECO:0000256" key="1">
    <source>
        <dbReference type="SAM" id="MobiDB-lite"/>
    </source>
</evidence>
<sequence>MSSIKIADSTALCLVGHVVFFHNGAVITCDSAIRYSDRMMDCYRNVVVNKDSTFIYGDKADYNGLLNEARIYSPLIKMVDKDATLYTYNFTFNTLTNIGRYYGGGTMSQKDNLMESDEGYYYADNRELIGVRNVEMQNPQYTISSDSVTYNMDTEIATFDTPSYIWNDQDEFLTARRGSYNAKEDLYTFTDSSYIMTKTQELWADTIVYRQTGQDAVLRNNIQIADQEQKAMAFGDYGQYWGDKKQALLTRDPSVLSYEEGEQPDTVFMRSDSIFIYTLNRFRNDSVPTQKTADSLAAETPAPSPAADSAAVRPATNGPGRPPIPTLPDGQAPPPASAPAPPPVPAGNDTETPADSAQRNIPGETADSLAQSEPPVPDSVSTSDSVRKAKKRPVDPKKLEKERLRKEKEEARTAKIKAKIKASREKAAAIARAQQEQEWARQRKELARRFLKGKATSEDTLALLKLDSLQQVFAADTLAASPDSTVQKTPSPAPAADSATVKAAADSAAIVDPADSLVRIVRGYYNVRIYRSDFQAVCDSIVGFSIDSTIHMYTNPVLWNGENQITAQTVDIFTKNQTIEKAVFKGEPLMCSRVDSTHFNQVKGKVIETYFNNGEIFKTDVNGNGQTYYYMEDGDSTDRYISGFLVAECADITFRFTERQVSEIVYRGNPSYSIYPMDKIPETQSQLMKGFKWEIERKPTKEQVFTRTIRPSQRARYETLSKPTYPITGRIDKQRTELPKSGWIDRTDRYLSQEALEFVRSLGN</sequence>
<dbReference type="EMBL" id="JACOOK010000003">
    <property type="protein sequence ID" value="MBC5616886.1"/>
    <property type="molecule type" value="Genomic_DNA"/>
</dbReference>
<dbReference type="InterPro" id="IPR005653">
    <property type="entry name" value="OstA-like_N"/>
</dbReference>
<dbReference type="Proteomes" id="UP000636891">
    <property type="component" value="Unassembled WGS sequence"/>
</dbReference>
<organism evidence="3 4">
    <name type="scientific">Alistipes hominis</name>
    <dbReference type="NCBI Taxonomy" id="2763015"/>
    <lineage>
        <taxon>Bacteria</taxon>
        <taxon>Pseudomonadati</taxon>
        <taxon>Bacteroidota</taxon>
        <taxon>Bacteroidia</taxon>
        <taxon>Bacteroidales</taxon>
        <taxon>Rikenellaceae</taxon>
        <taxon>Alistipes</taxon>
    </lineage>
</organism>
<feature type="compositionally biased region" description="Polar residues" evidence="1">
    <location>
        <begin position="349"/>
        <end position="359"/>
    </location>
</feature>
<feature type="compositionally biased region" description="Basic and acidic residues" evidence="1">
    <location>
        <begin position="392"/>
        <end position="413"/>
    </location>
</feature>
<proteinExistence type="predicted"/>
<gene>
    <name evidence="3" type="ORF">H8S08_07625</name>
</gene>
<feature type="domain" description="Organic solvent tolerance-like N-terminal" evidence="2">
    <location>
        <begin position="9"/>
        <end position="146"/>
    </location>
</feature>
<keyword evidence="4" id="KW-1185">Reference proteome</keyword>
<feature type="compositionally biased region" description="Pro residues" evidence="1">
    <location>
        <begin position="320"/>
        <end position="345"/>
    </location>
</feature>
<name>A0ABR7CMJ1_9BACT</name>
<dbReference type="Pfam" id="PF13100">
    <property type="entry name" value="OstA_2"/>
    <property type="match status" value="1"/>
</dbReference>
<accession>A0ABR7CMJ1</accession>
<feature type="compositionally biased region" description="Low complexity" evidence="1">
    <location>
        <begin position="295"/>
        <end position="315"/>
    </location>
</feature>
<feature type="region of interest" description="Disordered" evidence="1">
    <location>
        <begin position="291"/>
        <end position="413"/>
    </location>
</feature>
<comment type="caution">
    <text evidence="3">The sequence shown here is derived from an EMBL/GenBank/DDBJ whole genome shotgun (WGS) entry which is preliminary data.</text>
</comment>
<reference evidence="3 4" key="1">
    <citation type="submission" date="2020-08" db="EMBL/GenBank/DDBJ databases">
        <title>Genome public.</title>
        <authorList>
            <person name="Liu C."/>
            <person name="Sun Q."/>
        </authorList>
    </citation>
    <scope>NUCLEOTIDE SEQUENCE [LARGE SCALE GENOMIC DNA]</scope>
    <source>
        <strain evidence="3 4">New-7</strain>
    </source>
</reference>
<evidence type="ECO:0000313" key="3">
    <source>
        <dbReference type="EMBL" id="MBC5616886.1"/>
    </source>
</evidence>
<protein>
    <recommendedName>
        <fullName evidence="2">Organic solvent tolerance-like N-terminal domain-containing protein</fullName>
    </recommendedName>
</protein>
<dbReference type="Gene3D" id="2.60.450.10">
    <property type="entry name" value="Lipopolysaccharide (LPS) transport protein A like domain"/>
    <property type="match status" value="2"/>
</dbReference>
<evidence type="ECO:0000313" key="4">
    <source>
        <dbReference type="Proteomes" id="UP000636891"/>
    </source>
</evidence>
<evidence type="ECO:0000259" key="2">
    <source>
        <dbReference type="Pfam" id="PF13100"/>
    </source>
</evidence>